<sequence length="632" mass="62560">MAGVIEMTARRTPLSSLLTRLRHRTPGLGASLLGGAVAAGLGLGVIAVVVMVLWVSSPYPDKGPGGALQVAAVLWLLAHGAELVRTDTLSGLPAPVGVTPLLMLMLPVWLVYRAARDAAADGGDGAPLVSGPTAWAGVVLGYLGVGVGAAVYAAGGELRPSWWWTGLCVPLLAMAAAGVGVWTACERRPEAAHGVLGVMPTRVRRLVPEAEAPARLGAAARAAGAGAAALVAGGGLLVAGSLVWHGAAARGSFLQLTEGWSGRFAVLLLCVALVPNAAVWAAAYALGPGFVLGAGHAVGPLSSAPAPLLPPLPLLAGGPDPGVGGPDPVRCGGSGGGSVGAVGVVGGGSRRGSGGGPGSGLDPGGGRPGCGLGARADRAGVARLARWSAVGRAAGWFAAGWGGGLGARSEGGRAPAVAWAPGRTAGVALLAAVFCAVVVAELAALSGGPLGRGALAEFGPVWWQVGAATFGWVSVVAVPVAVVVRGWRCHLGRRAGRLGETEGARIGRPRVEVAAGEAAGRPVFVQDGPFTALVQDQDGQGGVADEDGAYGGEGQGVPYGAYDHDTTFEPDDFSPAGVADAGVAEPEPSSELESASTSAPSPWSDDDSREARWAAMKDAADPPEAPEERASP</sequence>
<feature type="region of interest" description="Disordered" evidence="1">
    <location>
        <begin position="534"/>
        <end position="632"/>
    </location>
</feature>
<feature type="transmembrane region" description="Helical" evidence="2">
    <location>
        <begin position="133"/>
        <end position="155"/>
    </location>
</feature>
<keyword evidence="2" id="KW-1133">Transmembrane helix</keyword>
<feature type="transmembrane region" description="Helical" evidence="2">
    <location>
        <begin position="161"/>
        <end position="182"/>
    </location>
</feature>
<feature type="transmembrane region" description="Helical" evidence="2">
    <location>
        <begin position="222"/>
        <end position="244"/>
    </location>
</feature>
<feature type="transmembrane region" description="Helical" evidence="2">
    <location>
        <begin position="427"/>
        <end position="449"/>
    </location>
</feature>
<feature type="transmembrane region" description="Helical" evidence="2">
    <location>
        <begin position="92"/>
        <end position="112"/>
    </location>
</feature>
<dbReference type="RefSeq" id="WP_369276294.1">
    <property type="nucleotide sequence ID" value="NZ_CP163432.1"/>
</dbReference>
<feature type="transmembrane region" description="Helical" evidence="2">
    <location>
        <begin position="264"/>
        <end position="286"/>
    </location>
</feature>
<keyword evidence="2" id="KW-0472">Membrane</keyword>
<accession>A0AB39NFY2</accession>
<feature type="region of interest" description="Disordered" evidence="1">
    <location>
        <begin position="350"/>
        <end position="369"/>
    </location>
</feature>
<reference evidence="3" key="1">
    <citation type="submission" date="2024-07" db="EMBL/GenBank/DDBJ databases">
        <authorList>
            <person name="Yu S.T."/>
        </authorList>
    </citation>
    <scope>NUCLEOTIDE SEQUENCE</scope>
    <source>
        <strain evidence="3">R11</strain>
    </source>
</reference>
<dbReference type="InterPro" id="IPR045931">
    <property type="entry name" value="DUF6350"/>
</dbReference>
<feature type="transmembrane region" description="Helical" evidence="2">
    <location>
        <begin position="461"/>
        <end position="484"/>
    </location>
</feature>
<dbReference type="Pfam" id="PF19877">
    <property type="entry name" value="DUF6350"/>
    <property type="match status" value="2"/>
</dbReference>
<evidence type="ECO:0000256" key="1">
    <source>
        <dbReference type="SAM" id="MobiDB-lite"/>
    </source>
</evidence>
<name>A0AB39NFY2_9ACTN</name>
<gene>
    <name evidence="3" type="ORF">AB5J55_25965</name>
</gene>
<evidence type="ECO:0000313" key="3">
    <source>
        <dbReference type="EMBL" id="XDQ16386.1"/>
    </source>
</evidence>
<feature type="transmembrane region" description="Helical" evidence="2">
    <location>
        <begin position="30"/>
        <end position="55"/>
    </location>
</feature>
<keyword evidence="2" id="KW-0812">Transmembrane</keyword>
<protein>
    <submittedName>
        <fullName evidence="3">DUF6350 family protein</fullName>
    </submittedName>
</protein>
<evidence type="ECO:0000256" key="2">
    <source>
        <dbReference type="SAM" id="Phobius"/>
    </source>
</evidence>
<organism evidence="3">
    <name type="scientific">Streptomyces sp. R11</name>
    <dbReference type="NCBI Taxonomy" id="3238625"/>
    <lineage>
        <taxon>Bacteria</taxon>
        <taxon>Bacillati</taxon>
        <taxon>Actinomycetota</taxon>
        <taxon>Actinomycetes</taxon>
        <taxon>Kitasatosporales</taxon>
        <taxon>Streptomycetaceae</taxon>
        <taxon>Streptomyces</taxon>
    </lineage>
</organism>
<feature type="compositionally biased region" description="Low complexity" evidence="1">
    <location>
        <begin position="584"/>
        <end position="602"/>
    </location>
</feature>
<dbReference type="EMBL" id="CP163432">
    <property type="protein sequence ID" value="XDQ16386.1"/>
    <property type="molecule type" value="Genomic_DNA"/>
</dbReference>
<proteinExistence type="predicted"/>
<dbReference type="AlphaFoldDB" id="A0AB39NFY2"/>